<feature type="compositionally biased region" description="Polar residues" evidence="1">
    <location>
        <begin position="137"/>
        <end position="158"/>
    </location>
</feature>
<evidence type="ECO:0000256" key="1">
    <source>
        <dbReference type="SAM" id="MobiDB-lite"/>
    </source>
</evidence>
<evidence type="ECO:0000313" key="3">
    <source>
        <dbReference type="Proteomes" id="UP001480595"/>
    </source>
</evidence>
<feature type="compositionally biased region" description="Basic and acidic residues" evidence="1">
    <location>
        <begin position="290"/>
        <end position="312"/>
    </location>
</feature>
<comment type="caution">
    <text evidence="2">The sequence shown here is derived from an EMBL/GenBank/DDBJ whole genome shotgun (WGS) entry which is preliminary data.</text>
</comment>
<feature type="compositionally biased region" description="Basic and acidic residues" evidence="1">
    <location>
        <begin position="361"/>
        <end position="371"/>
    </location>
</feature>
<organism evidence="2 3">
    <name type="scientific">Apiospora phragmitis</name>
    <dbReference type="NCBI Taxonomy" id="2905665"/>
    <lineage>
        <taxon>Eukaryota</taxon>
        <taxon>Fungi</taxon>
        <taxon>Dikarya</taxon>
        <taxon>Ascomycota</taxon>
        <taxon>Pezizomycotina</taxon>
        <taxon>Sordariomycetes</taxon>
        <taxon>Xylariomycetidae</taxon>
        <taxon>Amphisphaeriales</taxon>
        <taxon>Apiosporaceae</taxon>
        <taxon>Apiospora</taxon>
    </lineage>
</organism>
<protein>
    <submittedName>
        <fullName evidence="2">Uncharacterized protein</fullName>
    </submittedName>
</protein>
<feature type="compositionally biased region" description="Polar residues" evidence="1">
    <location>
        <begin position="386"/>
        <end position="412"/>
    </location>
</feature>
<dbReference type="Proteomes" id="UP001480595">
    <property type="component" value="Unassembled WGS sequence"/>
</dbReference>
<feature type="compositionally biased region" description="Polar residues" evidence="1">
    <location>
        <begin position="7"/>
        <end position="16"/>
    </location>
</feature>
<accession>A0ABR1VEY4</accession>
<reference evidence="2 3" key="1">
    <citation type="submission" date="2023-01" db="EMBL/GenBank/DDBJ databases">
        <title>Analysis of 21 Apiospora genomes using comparative genomics revels a genus with tremendous synthesis potential of carbohydrate active enzymes and secondary metabolites.</title>
        <authorList>
            <person name="Sorensen T."/>
        </authorList>
    </citation>
    <scope>NUCLEOTIDE SEQUENCE [LARGE SCALE GENOMIC DNA]</scope>
    <source>
        <strain evidence="2 3">CBS 135458</strain>
    </source>
</reference>
<keyword evidence="3" id="KW-1185">Reference proteome</keyword>
<feature type="compositionally biased region" description="Polar residues" evidence="1">
    <location>
        <begin position="36"/>
        <end position="49"/>
    </location>
</feature>
<dbReference type="GeneID" id="92090870"/>
<feature type="region of interest" description="Disordered" evidence="1">
    <location>
        <begin position="1"/>
        <end position="245"/>
    </location>
</feature>
<sequence length="476" mass="52358">MPGPNAFKNTKASGPQANRGKGPPPKLVKRPRIGSGSLSQPASQGTSAQGFLPPPAAVNNQLDAAGFTPFGFRNRSSSSNPGQPHPRSRPGSGNMFVRPGSRQGFPPNPQAHGAPIQVYDPDHEEDMHSQGPHHFNPYQQPQYYGQLRPQHSYQQSQPDGLFYSRHHQPPYDDQFHSQHSQQQPQYVDWFRSQNSQSLPPAQFMGQMSHSPGVANFDVPREVHSADSTQQLPEAANASDFLPPRRPPVKDYIAEVRKRTASALEAVDTPTERVRAGEFDTVPIATQDAPTRSREPIQRPARELRKPKDDTRAPEIPVLDPQRARQDKPTVSGGQNIIGDEDGGRVTRSRAKKVIDGQTDVSFDRNNHDGKASDPPTASLPAPITEESPQQPRQTATSKRSVATTTDPSNEQPPSKKLKEISKKEFQKLLKADDLMSVALENGITSPAVLQAAMLGRLMAQNEKFSEYVDFVLDGMD</sequence>
<dbReference type="EMBL" id="JAQQWL010000006">
    <property type="protein sequence ID" value="KAK8069782.1"/>
    <property type="molecule type" value="Genomic_DNA"/>
</dbReference>
<evidence type="ECO:0000313" key="2">
    <source>
        <dbReference type="EMBL" id="KAK8069782.1"/>
    </source>
</evidence>
<proteinExistence type="predicted"/>
<gene>
    <name evidence="2" type="ORF">PG994_006398</name>
</gene>
<feature type="compositionally biased region" description="Polar residues" evidence="1">
    <location>
        <begin position="191"/>
        <end position="209"/>
    </location>
</feature>
<feature type="region of interest" description="Disordered" evidence="1">
    <location>
        <begin position="267"/>
        <end position="420"/>
    </location>
</feature>
<dbReference type="RefSeq" id="XP_066717076.1">
    <property type="nucleotide sequence ID" value="XM_066857807.1"/>
</dbReference>
<name>A0ABR1VEY4_9PEZI</name>